<dbReference type="GO" id="GO:0008908">
    <property type="term" value="F:isochorismatase activity"/>
    <property type="evidence" value="ECO:0007669"/>
    <property type="project" value="UniProtKB-EC"/>
</dbReference>
<dbReference type="PANTHER" id="PTHR43540:SF3">
    <property type="entry name" value="ENTEROBACTIN SYNTHASE COMPONENT B"/>
    <property type="match status" value="1"/>
</dbReference>
<dbReference type="AlphaFoldDB" id="A0AAP5E960"/>
<dbReference type="InterPro" id="IPR016291">
    <property type="entry name" value="Isochorismatase"/>
</dbReference>
<dbReference type="RefSeq" id="WP_307106871.1">
    <property type="nucleotide sequence ID" value="NZ_JAUTAS010000001.1"/>
</dbReference>
<keyword evidence="3" id="KW-0436">Ligase</keyword>
<accession>A0AAP5E960</accession>
<sequence length="211" mass="23062">MALPTIPSYALPTAAELPAPRGPWQPEPARIALLVHDMQRYFLAAFGADAAPLAPATANIVRLVAQCRAQGIPVFYTAQRGNQDRRDRGLQADLWGPGMQATREHEAIIAALAPAEGDHVLVKHRYSAFQRSNLETMMRARGRDQLLVTGVYAHIGCTATVAEAFQRDIEAFIAADAVADFSRADHDQALHWIARTCGVPMTTDQLLERLA</sequence>
<dbReference type="SUPFAM" id="SSF52499">
    <property type="entry name" value="Isochorismatase-like hydrolases"/>
    <property type="match status" value="1"/>
</dbReference>
<dbReference type="EMBL" id="JAUTAS010000001">
    <property type="protein sequence ID" value="MDQ1108484.1"/>
    <property type="molecule type" value="Genomic_DNA"/>
</dbReference>
<evidence type="ECO:0000313" key="4">
    <source>
        <dbReference type="Proteomes" id="UP001226084"/>
    </source>
</evidence>
<comment type="caution">
    <text evidence="3">The sequence shown here is derived from an EMBL/GenBank/DDBJ whole genome shotgun (WGS) entry which is preliminary data.</text>
</comment>
<dbReference type="EC" id="6.3.2.14" evidence="3"/>
<dbReference type="Gene3D" id="3.40.50.850">
    <property type="entry name" value="Isochorismatase-like"/>
    <property type="match status" value="1"/>
</dbReference>
<dbReference type="PRINTS" id="PR01398">
    <property type="entry name" value="ISCHRISMTASE"/>
</dbReference>
<keyword evidence="3" id="KW-0456">Lyase</keyword>
<reference evidence="3" key="1">
    <citation type="submission" date="2023-07" db="EMBL/GenBank/DDBJ databases">
        <title>Functional and genomic diversity of the sorghum phyllosphere microbiome.</title>
        <authorList>
            <person name="Shade A."/>
        </authorList>
    </citation>
    <scope>NUCLEOTIDE SEQUENCE</scope>
    <source>
        <strain evidence="3">SORGH_AS_0457</strain>
    </source>
</reference>
<dbReference type="Proteomes" id="UP001226084">
    <property type="component" value="Unassembled WGS sequence"/>
</dbReference>
<evidence type="ECO:0000256" key="1">
    <source>
        <dbReference type="ARBA" id="ARBA00022801"/>
    </source>
</evidence>
<dbReference type="Pfam" id="PF00857">
    <property type="entry name" value="Isochorismatase"/>
    <property type="match status" value="1"/>
</dbReference>
<dbReference type="EC" id="3.3.2.1" evidence="3"/>
<dbReference type="GO" id="GO:0047527">
    <property type="term" value="F:2,3-dihydroxybenzoate-serine ligase activity"/>
    <property type="evidence" value="ECO:0007669"/>
    <property type="project" value="UniProtKB-EC"/>
</dbReference>
<protein>
    <submittedName>
        <fullName evidence="3">Bifunctional isochorismate lyase/aryl carrier protein</fullName>
        <ecNumber evidence="3">3.3.2.1</ecNumber>
        <ecNumber evidence="3">6.3.2.14</ecNumber>
    </submittedName>
</protein>
<feature type="domain" description="Isochorismatase-like" evidence="2">
    <location>
        <begin position="32"/>
        <end position="205"/>
    </location>
</feature>
<dbReference type="InterPro" id="IPR000868">
    <property type="entry name" value="Isochorismatase-like_dom"/>
</dbReference>
<evidence type="ECO:0000313" key="3">
    <source>
        <dbReference type="EMBL" id="MDQ1108484.1"/>
    </source>
</evidence>
<dbReference type="PANTHER" id="PTHR43540">
    <property type="entry name" value="PEROXYUREIDOACRYLATE/UREIDOACRYLATE AMIDOHYDROLASE-RELATED"/>
    <property type="match status" value="1"/>
</dbReference>
<proteinExistence type="predicted"/>
<dbReference type="InterPro" id="IPR036380">
    <property type="entry name" value="Isochorismatase-like_sf"/>
</dbReference>
<evidence type="ECO:0000259" key="2">
    <source>
        <dbReference type="Pfam" id="PF00857"/>
    </source>
</evidence>
<keyword evidence="1 3" id="KW-0378">Hydrolase</keyword>
<name>A0AAP5E960_9GAMM</name>
<dbReference type="InterPro" id="IPR050272">
    <property type="entry name" value="Isochorismatase-like_hydrls"/>
</dbReference>
<gene>
    <name evidence="3" type="ORF">QE424_001643</name>
</gene>
<dbReference type="GO" id="GO:0016829">
    <property type="term" value="F:lyase activity"/>
    <property type="evidence" value="ECO:0007669"/>
    <property type="project" value="UniProtKB-KW"/>
</dbReference>
<organism evidence="3 4">
    <name type="scientific">Stenotrophomonas rhizophila</name>
    <dbReference type="NCBI Taxonomy" id="216778"/>
    <lineage>
        <taxon>Bacteria</taxon>
        <taxon>Pseudomonadati</taxon>
        <taxon>Pseudomonadota</taxon>
        <taxon>Gammaproteobacteria</taxon>
        <taxon>Lysobacterales</taxon>
        <taxon>Lysobacteraceae</taxon>
        <taxon>Stenotrophomonas</taxon>
    </lineage>
</organism>